<dbReference type="PANTHER" id="PTHR10869">
    <property type="entry name" value="PROLYL 4-HYDROXYLASE ALPHA SUBUNIT"/>
    <property type="match status" value="1"/>
</dbReference>
<evidence type="ECO:0000256" key="4">
    <source>
        <dbReference type="ARBA" id="ARBA00022692"/>
    </source>
</evidence>
<dbReference type="GO" id="GO:0004656">
    <property type="term" value="F:procollagen-proline 4-dioxygenase activity"/>
    <property type="evidence" value="ECO:0007669"/>
    <property type="project" value="TreeGrafter"/>
</dbReference>
<dbReference type="InterPro" id="IPR044862">
    <property type="entry name" value="Pro_4_hyd_alph_FE2OG_OXY"/>
</dbReference>
<dbReference type="InterPro" id="IPR005123">
    <property type="entry name" value="Oxoglu/Fe-dep_dioxygenase_dom"/>
</dbReference>
<feature type="domain" description="ShKT" evidence="12">
    <location>
        <begin position="11"/>
        <end position="46"/>
    </location>
</feature>
<proteinExistence type="predicted"/>
<evidence type="ECO:0000259" key="11">
    <source>
        <dbReference type="PROSITE" id="PS51471"/>
    </source>
</evidence>
<name>A0A1E7FQW0_9STRA</name>
<dbReference type="PROSITE" id="PS51670">
    <property type="entry name" value="SHKT"/>
    <property type="match status" value="3"/>
</dbReference>
<evidence type="ECO:0000259" key="12">
    <source>
        <dbReference type="PROSITE" id="PS51670"/>
    </source>
</evidence>
<dbReference type="InterPro" id="IPR003582">
    <property type="entry name" value="ShKT_dom"/>
</dbReference>
<dbReference type="AlphaFoldDB" id="A0A1E7FQW0"/>
<evidence type="ECO:0000313" key="13">
    <source>
        <dbReference type="EMBL" id="OEU20561.1"/>
    </source>
</evidence>
<keyword evidence="6" id="KW-0223">Dioxygenase</keyword>
<sequence>MKPVPRRNIECIDIHINCSLWAGDSECETNSSVKKYCPLSCGVGKCGNNSTKDKNKDAPNRGKREQKILCTDDHELCSGWADMGECDENPKYMKKNCRKSCGVCEGAATTTAATSKTKTDPIVDMLKRTGNFGEKQVAAGEKGQATLDNVREMIDYMEKSDDFLTLSSKTQDNCRNKNELCSFWAAVGECEANVSFMKVQCAPACKTCHLIDMATRCPELPDAVPALGPGDLNKMFERIVERAPGNRTLSDVERQRLEKSDMTEYSVKVYSRPSDESATEVNIQSDRKLPPWVITLDNFLTDEETDALIQHGYDEGYKRSEDVGAQNFDGSVESKKSTGRTSENAWCTTRNGCREKIIPTRILNRMSTVMGIPPQNSEDFQILKYDVGQFYKTHHDYIPHQKSRQCGPRILTFFLYLSDVEAGGGTDFPDLGITVMPKKGRALLWPSAMNADPMGKDGRMMHQALPVEKGLKFGANLWTHMYDYQAPQLTGCN</sequence>
<dbReference type="SMART" id="SM00702">
    <property type="entry name" value="P4Hc"/>
    <property type="match status" value="1"/>
</dbReference>
<dbReference type="InterPro" id="IPR006620">
    <property type="entry name" value="Pro_4_hyd_alph"/>
</dbReference>
<dbReference type="FunFam" id="2.60.120.620:FF:000031">
    <property type="entry name" value="Predicted protein"/>
    <property type="match status" value="1"/>
</dbReference>
<dbReference type="GO" id="GO:0005506">
    <property type="term" value="F:iron ion binding"/>
    <property type="evidence" value="ECO:0007669"/>
    <property type="project" value="InterPro"/>
</dbReference>
<evidence type="ECO:0008006" key="15">
    <source>
        <dbReference type="Google" id="ProtNLM"/>
    </source>
</evidence>
<evidence type="ECO:0000256" key="3">
    <source>
        <dbReference type="ARBA" id="ARBA00004308"/>
    </source>
</evidence>
<feature type="domain" description="ShKT" evidence="12">
    <location>
        <begin position="70"/>
        <end position="104"/>
    </location>
</feature>
<dbReference type="Pfam" id="PF01549">
    <property type="entry name" value="ShK"/>
    <property type="match status" value="3"/>
</dbReference>
<dbReference type="PANTHER" id="PTHR10869:SF233">
    <property type="entry name" value="FE2OG DIOXYGENASE DOMAIN-CONTAINING PROTEIN"/>
    <property type="match status" value="1"/>
</dbReference>
<keyword evidence="4" id="KW-0812">Transmembrane</keyword>
<dbReference type="GO" id="GO:0016020">
    <property type="term" value="C:membrane"/>
    <property type="evidence" value="ECO:0007669"/>
    <property type="project" value="UniProtKB-SubCell"/>
</dbReference>
<dbReference type="GO" id="GO:0005783">
    <property type="term" value="C:endoplasmic reticulum"/>
    <property type="evidence" value="ECO:0007669"/>
    <property type="project" value="TreeGrafter"/>
</dbReference>
<accession>A0A1E7FQW0</accession>
<keyword evidence="8" id="KW-0560">Oxidoreductase</keyword>
<dbReference type="GO" id="GO:0031418">
    <property type="term" value="F:L-ascorbic acid binding"/>
    <property type="evidence" value="ECO:0007669"/>
    <property type="project" value="InterPro"/>
</dbReference>
<dbReference type="OrthoDB" id="10259408at2759"/>
<organism evidence="13 14">
    <name type="scientific">Fragilariopsis cylindrus CCMP1102</name>
    <dbReference type="NCBI Taxonomy" id="635003"/>
    <lineage>
        <taxon>Eukaryota</taxon>
        <taxon>Sar</taxon>
        <taxon>Stramenopiles</taxon>
        <taxon>Ochrophyta</taxon>
        <taxon>Bacillariophyta</taxon>
        <taxon>Bacillariophyceae</taxon>
        <taxon>Bacillariophycidae</taxon>
        <taxon>Bacillariales</taxon>
        <taxon>Bacillariaceae</taxon>
        <taxon>Fragilariopsis</taxon>
    </lineage>
</organism>
<dbReference type="PROSITE" id="PS51471">
    <property type="entry name" value="FE2OG_OXY"/>
    <property type="match status" value="1"/>
</dbReference>
<evidence type="ECO:0000256" key="6">
    <source>
        <dbReference type="ARBA" id="ARBA00022964"/>
    </source>
</evidence>
<dbReference type="KEGG" id="fcy:FRACYDRAFT_181303"/>
<reference evidence="13 14" key="1">
    <citation type="submission" date="2016-09" db="EMBL/GenBank/DDBJ databases">
        <title>Extensive genetic diversity and differential bi-allelic expression allows diatom success in the polar Southern Ocean.</title>
        <authorList>
            <consortium name="DOE Joint Genome Institute"/>
            <person name="Mock T."/>
            <person name="Otillar R.P."/>
            <person name="Strauss J."/>
            <person name="Dupont C."/>
            <person name="Frickenhaus S."/>
            <person name="Maumus F."/>
            <person name="Mcmullan M."/>
            <person name="Sanges R."/>
            <person name="Schmutz J."/>
            <person name="Toseland A."/>
            <person name="Valas R."/>
            <person name="Veluchamy A."/>
            <person name="Ward B.J."/>
            <person name="Allen A."/>
            <person name="Barry K."/>
            <person name="Falciatore A."/>
            <person name="Ferrante M."/>
            <person name="Fortunato A.E."/>
            <person name="Gloeckner G."/>
            <person name="Gruber A."/>
            <person name="Hipkin R."/>
            <person name="Janech M."/>
            <person name="Kroth P."/>
            <person name="Leese F."/>
            <person name="Lindquist E."/>
            <person name="Lyon B.R."/>
            <person name="Martin J."/>
            <person name="Mayer C."/>
            <person name="Parker M."/>
            <person name="Quesneville H."/>
            <person name="Raymond J."/>
            <person name="Uhlig C."/>
            <person name="Valentin K.U."/>
            <person name="Worden A.Z."/>
            <person name="Armbrust E.V."/>
            <person name="Bowler C."/>
            <person name="Green B."/>
            <person name="Moulton V."/>
            <person name="Van Oosterhout C."/>
            <person name="Grigoriev I."/>
        </authorList>
    </citation>
    <scope>NUCLEOTIDE SEQUENCE [LARGE SCALE GENOMIC DNA]</scope>
    <source>
        <strain evidence="13 14">CCMP1102</strain>
    </source>
</reference>
<dbReference type="EMBL" id="KV784354">
    <property type="protein sequence ID" value="OEU20561.1"/>
    <property type="molecule type" value="Genomic_DNA"/>
</dbReference>
<dbReference type="InParanoid" id="A0A1E7FQW0"/>
<evidence type="ECO:0000256" key="9">
    <source>
        <dbReference type="ARBA" id="ARBA00023004"/>
    </source>
</evidence>
<keyword evidence="9" id="KW-0408">Iron</keyword>
<dbReference type="SMART" id="SM00254">
    <property type="entry name" value="ShKT"/>
    <property type="match status" value="3"/>
</dbReference>
<evidence type="ECO:0000256" key="8">
    <source>
        <dbReference type="ARBA" id="ARBA00023002"/>
    </source>
</evidence>
<comment type="subcellular location">
    <subcellularLocation>
        <location evidence="3">Endomembrane system</location>
    </subcellularLocation>
    <subcellularLocation>
        <location evidence="2">Membrane</location>
        <topology evidence="2">Single-pass membrane protein</topology>
    </subcellularLocation>
</comment>
<feature type="domain" description="ShKT" evidence="12">
    <location>
        <begin position="174"/>
        <end position="208"/>
    </location>
</feature>
<dbReference type="Gene3D" id="1.10.10.1940">
    <property type="match status" value="1"/>
</dbReference>
<comment type="cofactor">
    <cofactor evidence="1">
        <name>L-ascorbate</name>
        <dbReference type="ChEBI" id="CHEBI:38290"/>
    </cofactor>
</comment>
<evidence type="ECO:0000256" key="10">
    <source>
        <dbReference type="ARBA" id="ARBA00023136"/>
    </source>
</evidence>
<protein>
    <recommendedName>
        <fullName evidence="15">Fe2OG dioxygenase domain-containing protein</fullName>
    </recommendedName>
</protein>
<evidence type="ECO:0000313" key="14">
    <source>
        <dbReference type="Proteomes" id="UP000095751"/>
    </source>
</evidence>
<keyword evidence="7" id="KW-1133">Transmembrane helix</keyword>
<feature type="domain" description="Fe2OG dioxygenase" evidence="11">
    <location>
        <begin position="376"/>
        <end position="481"/>
    </location>
</feature>
<evidence type="ECO:0000256" key="7">
    <source>
        <dbReference type="ARBA" id="ARBA00022989"/>
    </source>
</evidence>
<dbReference type="Pfam" id="PF13640">
    <property type="entry name" value="2OG-FeII_Oxy_3"/>
    <property type="match status" value="1"/>
</dbReference>
<evidence type="ECO:0000256" key="1">
    <source>
        <dbReference type="ARBA" id="ARBA00001961"/>
    </source>
</evidence>
<gene>
    <name evidence="13" type="ORF">FRACYDRAFT_181303</name>
</gene>
<keyword evidence="5" id="KW-0479">Metal-binding</keyword>
<dbReference type="Proteomes" id="UP000095751">
    <property type="component" value="Unassembled WGS sequence"/>
</dbReference>
<dbReference type="InterPro" id="IPR045054">
    <property type="entry name" value="P4HA-like"/>
</dbReference>
<evidence type="ECO:0000256" key="5">
    <source>
        <dbReference type="ARBA" id="ARBA00022723"/>
    </source>
</evidence>
<keyword evidence="10" id="KW-0472">Membrane</keyword>
<evidence type="ECO:0000256" key="2">
    <source>
        <dbReference type="ARBA" id="ARBA00004167"/>
    </source>
</evidence>
<dbReference type="Gene3D" id="2.60.120.620">
    <property type="entry name" value="q2cbj1_9rhob like domain"/>
    <property type="match status" value="1"/>
</dbReference>
<keyword evidence="14" id="KW-1185">Reference proteome</keyword>